<evidence type="ECO:0000256" key="5">
    <source>
        <dbReference type="ARBA" id="ARBA00022840"/>
    </source>
</evidence>
<dbReference type="Pfam" id="PF00733">
    <property type="entry name" value="Asn_synthase"/>
    <property type="match status" value="1"/>
</dbReference>
<keyword evidence="8" id="KW-0061">Asparagine biosynthesis</keyword>
<dbReference type="InterPro" id="IPR033738">
    <property type="entry name" value="AsnB_N"/>
</dbReference>
<feature type="binding site" evidence="9">
    <location>
        <position position="294"/>
    </location>
    <ligand>
        <name>ATP</name>
        <dbReference type="ChEBI" id="CHEBI:30616"/>
    </ligand>
</feature>
<dbReference type="GO" id="GO:0006529">
    <property type="term" value="P:asparagine biosynthetic process"/>
    <property type="evidence" value="ECO:0007669"/>
    <property type="project" value="UniProtKB-KW"/>
</dbReference>
<evidence type="ECO:0000256" key="8">
    <source>
        <dbReference type="PIRSR" id="PIRSR001589-1"/>
    </source>
</evidence>
<evidence type="ECO:0000256" key="7">
    <source>
        <dbReference type="ARBA" id="ARBA00048741"/>
    </source>
</evidence>
<dbReference type="PANTHER" id="PTHR43284">
    <property type="entry name" value="ASPARAGINE SYNTHETASE (GLUTAMINE-HYDROLYZING)"/>
    <property type="match status" value="1"/>
</dbReference>
<keyword evidence="4 9" id="KW-0547">Nucleotide-binding</keyword>
<evidence type="ECO:0000259" key="10">
    <source>
        <dbReference type="PROSITE" id="PS51278"/>
    </source>
</evidence>
<dbReference type="CDD" id="cd00712">
    <property type="entry name" value="AsnB"/>
    <property type="match status" value="1"/>
</dbReference>
<dbReference type="SUPFAM" id="SSF52402">
    <property type="entry name" value="Adenine nucleotide alpha hydrolases-like"/>
    <property type="match status" value="1"/>
</dbReference>
<comment type="pathway">
    <text evidence="1">Amino-acid biosynthesis; L-asparagine biosynthesis; L-asparagine from L-aspartate (L-Gln route): step 1/1.</text>
</comment>
<evidence type="ECO:0000256" key="6">
    <source>
        <dbReference type="ARBA" id="ARBA00022962"/>
    </source>
</evidence>
<evidence type="ECO:0000256" key="4">
    <source>
        <dbReference type="ARBA" id="ARBA00022741"/>
    </source>
</evidence>
<dbReference type="InterPro" id="IPR017932">
    <property type="entry name" value="GATase_2_dom"/>
</dbReference>
<feature type="binding site" evidence="9">
    <location>
        <position position="105"/>
    </location>
    <ligand>
        <name>L-glutamine</name>
        <dbReference type="ChEBI" id="CHEBI:58359"/>
    </ligand>
</feature>
<dbReference type="SUPFAM" id="SSF56235">
    <property type="entry name" value="N-terminal nucleophile aminohydrolases (Ntn hydrolases)"/>
    <property type="match status" value="1"/>
</dbReference>
<comment type="similarity">
    <text evidence="2">Belongs to the asparagine synthetase family.</text>
</comment>
<reference evidence="11 12" key="1">
    <citation type="journal article" date="2016" name="Nat. Commun.">
        <title>Thousands of microbial genomes shed light on interconnected biogeochemical processes in an aquifer system.</title>
        <authorList>
            <person name="Anantharaman K."/>
            <person name="Brown C.T."/>
            <person name="Hug L.A."/>
            <person name="Sharon I."/>
            <person name="Castelle C.J."/>
            <person name="Probst A.J."/>
            <person name="Thomas B.C."/>
            <person name="Singh A."/>
            <person name="Wilkins M.J."/>
            <person name="Karaoz U."/>
            <person name="Brodie E.L."/>
            <person name="Williams K.H."/>
            <person name="Hubbard S.S."/>
            <person name="Banfield J.F."/>
        </authorList>
    </citation>
    <scope>NUCLEOTIDE SEQUENCE [LARGE SCALE GENOMIC DNA]</scope>
</reference>
<dbReference type="AlphaFoldDB" id="A0A1G2RCS0"/>
<dbReference type="CDD" id="cd01991">
    <property type="entry name" value="Asn_synthase_B_C"/>
    <property type="match status" value="1"/>
</dbReference>
<dbReference type="InterPro" id="IPR006426">
    <property type="entry name" value="Asn_synth_AEB"/>
</dbReference>
<dbReference type="GO" id="GO:0004066">
    <property type="term" value="F:asparagine synthase (glutamine-hydrolyzing) activity"/>
    <property type="evidence" value="ECO:0007669"/>
    <property type="project" value="UniProtKB-EC"/>
</dbReference>
<dbReference type="Pfam" id="PF13537">
    <property type="entry name" value="GATase_7"/>
    <property type="match status" value="1"/>
</dbReference>
<accession>A0A1G2RCS0</accession>
<dbReference type="NCBIfam" id="TIGR01536">
    <property type="entry name" value="asn_synth_AEB"/>
    <property type="match status" value="1"/>
</dbReference>
<proteinExistence type="inferred from homology"/>
<dbReference type="GO" id="GO:0005524">
    <property type="term" value="F:ATP binding"/>
    <property type="evidence" value="ECO:0007669"/>
    <property type="project" value="UniProtKB-KW"/>
</dbReference>
<gene>
    <name evidence="11" type="ORF">A3D64_01415</name>
</gene>
<feature type="binding site" evidence="9">
    <location>
        <begin position="369"/>
        <end position="370"/>
    </location>
    <ligand>
        <name>ATP</name>
        <dbReference type="ChEBI" id="CHEBI:30616"/>
    </ligand>
</feature>
<dbReference type="EMBL" id="MHUB01000021">
    <property type="protein sequence ID" value="OHA70656.1"/>
    <property type="molecule type" value="Genomic_DNA"/>
</dbReference>
<keyword evidence="8" id="KW-0028">Amino-acid biosynthesis</keyword>
<dbReference type="GO" id="GO:0005829">
    <property type="term" value="C:cytosol"/>
    <property type="evidence" value="ECO:0007669"/>
    <property type="project" value="TreeGrafter"/>
</dbReference>
<evidence type="ECO:0000313" key="11">
    <source>
        <dbReference type="EMBL" id="OHA70656.1"/>
    </source>
</evidence>
<dbReference type="InterPro" id="IPR014729">
    <property type="entry name" value="Rossmann-like_a/b/a_fold"/>
</dbReference>
<evidence type="ECO:0000256" key="1">
    <source>
        <dbReference type="ARBA" id="ARBA00005187"/>
    </source>
</evidence>
<dbReference type="EC" id="6.3.5.4" evidence="3"/>
<feature type="active site" description="For GATase activity" evidence="8">
    <location>
        <position position="2"/>
    </location>
</feature>
<feature type="domain" description="Glutamine amidotransferase type-2" evidence="10">
    <location>
        <begin position="2"/>
        <end position="219"/>
    </location>
</feature>
<dbReference type="PIRSF" id="PIRSF001589">
    <property type="entry name" value="Asn_synthetase_glu-h"/>
    <property type="match status" value="1"/>
</dbReference>
<evidence type="ECO:0000256" key="9">
    <source>
        <dbReference type="PIRSR" id="PIRSR001589-2"/>
    </source>
</evidence>
<organism evidence="11 12">
    <name type="scientific">Candidatus Wildermuthbacteria bacterium RIFCSPHIGHO2_02_FULL_49_9</name>
    <dbReference type="NCBI Taxonomy" id="1802456"/>
    <lineage>
        <taxon>Bacteria</taxon>
        <taxon>Candidatus Wildermuthiibacteriota</taxon>
    </lineage>
</organism>
<protein>
    <recommendedName>
        <fullName evidence="3">asparagine synthase (glutamine-hydrolyzing)</fullName>
        <ecNumber evidence="3">6.3.5.4</ecNumber>
    </recommendedName>
</protein>
<evidence type="ECO:0000256" key="2">
    <source>
        <dbReference type="ARBA" id="ARBA00005752"/>
    </source>
</evidence>
<dbReference type="Proteomes" id="UP000178613">
    <property type="component" value="Unassembled WGS sequence"/>
</dbReference>
<dbReference type="Gene3D" id="3.60.20.10">
    <property type="entry name" value="Glutamine Phosphoribosylpyrophosphate, subunit 1, domain 1"/>
    <property type="match status" value="1"/>
</dbReference>
<keyword evidence="6 8" id="KW-0315">Glutamine amidotransferase</keyword>
<feature type="binding site" evidence="9">
    <location>
        <position position="268"/>
    </location>
    <ligand>
        <name>ATP</name>
        <dbReference type="ChEBI" id="CHEBI:30616"/>
    </ligand>
</feature>
<dbReference type="PROSITE" id="PS51278">
    <property type="entry name" value="GATASE_TYPE_2"/>
    <property type="match status" value="1"/>
</dbReference>
<dbReference type="Gene3D" id="3.40.50.620">
    <property type="entry name" value="HUPs"/>
    <property type="match status" value="1"/>
</dbReference>
<name>A0A1G2RCS0_9BACT</name>
<dbReference type="InterPro" id="IPR051786">
    <property type="entry name" value="ASN_synthetase/amidase"/>
</dbReference>
<dbReference type="InterPro" id="IPR029055">
    <property type="entry name" value="Ntn_hydrolases_N"/>
</dbReference>
<comment type="catalytic activity">
    <reaction evidence="7">
        <text>L-aspartate + L-glutamine + ATP + H2O = L-asparagine + L-glutamate + AMP + diphosphate + H(+)</text>
        <dbReference type="Rhea" id="RHEA:12228"/>
        <dbReference type="ChEBI" id="CHEBI:15377"/>
        <dbReference type="ChEBI" id="CHEBI:15378"/>
        <dbReference type="ChEBI" id="CHEBI:29985"/>
        <dbReference type="ChEBI" id="CHEBI:29991"/>
        <dbReference type="ChEBI" id="CHEBI:30616"/>
        <dbReference type="ChEBI" id="CHEBI:33019"/>
        <dbReference type="ChEBI" id="CHEBI:58048"/>
        <dbReference type="ChEBI" id="CHEBI:58359"/>
        <dbReference type="ChEBI" id="CHEBI:456215"/>
        <dbReference type="EC" id="6.3.5.4"/>
    </reaction>
</comment>
<keyword evidence="5 9" id="KW-0067">ATP-binding</keyword>
<comment type="caution">
    <text evidence="11">The sequence shown here is derived from an EMBL/GenBank/DDBJ whole genome shotgun (WGS) entry which is preliminary data.</text>
</comment>
<evidence type="ECO:0000256" key="3">
    <source>
        <dbReference type="ARBA" id="ARBA00012737"/>
    </source>
</evidence>
<dbReference type="InterPro" id="IPR001962">
    <property type="entry name" value="Asn_synthase"/>
</dbReference>
<dbReference type="PANTHER" id="PTHR43284:SF1">
    <property type="entry name" value="ASPARAGINE SYNTHETASE"/>
    <property type="match status" value="1"/>
</dbReference>
<evidence type="ECO:0000313" key="12">
    <source>
        <dbReference type="Proteomes" id="UP000178613"/>
    </source>
</evidence>
<sequence>MCGLFGAIRPRGSFSVEELARFQKARDKVSYRGPDAAGEKTFALKEGSIYLGHRRLSIIDLSEEGVQPMTNDGNVWIIFNGEIFNYVELREELRRLGQEFKTNTDTEVILNAYKAWGEAGFARMNGMWAFALVDVPSKKVVLSRDRFSIKPLYYIQEKGTLLFASEVKQLLPFQAKKGINESVLLSYLKQALIDSSHPETFFQGIWQLKPRHSLVIDLSTGKTEERPYWDFGQEDIPLKEQEALARMRELFLDSVRIRLRSDVPVGVLVSGGLDSSSIAVAANAMQDNIRCFGVASQDPRYSEERFIDILAEKGGLNVQKFRPQPAESWAALEDVIWHQDEPFGGMNVVLHERMLAAIKQDTDITVLLSGQGGDEILGGYRKFFIFYLKELLLQGKLVKTAQEVFGSLVHHTVLWQLSLAEAKRYIPYYRGWRDPVSRVLRKDLQLKPLWQSESLAQRQKADVERYTVPALTHYEDRNAMKHSMEVRLPFLDYRLVDFALRMPNSLRIRNGWMKFALRKTMHELPREIAWRRDKQGFLNPEAKWLKEDLKEHIFKAFQNSRLAKRGLVDQQALLGLYRTFLGGSRQVMETDISRFLLAELWLRKFDL</sequence>